<proteinExistence type="inferred from homology"/>
<dbReference type="Gene3D" id="1.20.120.140">
    <property type="entry name" value="Signal recognition particle SRP54, nucleotide-binding domain"/>
    <property type="match status" value="1"/>
</dbReference>
<dbReference type="PANTHER" id="PTHR43134">
    <property type="entry name" value="SIGNAL RECOGNITION PARTICLE RECEPTOR SUBUNIT ALPHA"/>
    <property type="match status" value="1"/>
</dbReference>
<evidence type="ECO:0000313" key="10">
    <source>
        <dbReference type="EMBL" id="GIX60789.1"/>
    </source>
</evidence>
<dbReference type="SUPFAM" id="SSF47364">
    <property type="entry name" value="Domain of the SRP/SRP receptor G-proteins"/>
    <property type="match status" value="1"/>
</dbReference>
<dbReference type="PANTHER" id="PTHR43134:SF1">
    <property type="entry name" value="SIGNAL RECOGNITION PARTICLE RECEPTOR SUBUNIT ALPHA"/>
    <property type="match status" value="1"/>
</dbReference>
<dbReference type="CDD" id="cd17876">
    <property type="entry name" value="SRalpha_C"/>
    <property type="match status" value="1"/>
</dbReference>
<dbReference type="PROSITE" id="PS00300">
    <property type="entry name" value="SRP54"/>
    <property type="match status" value="1"/>
</dbReference>
<keyword evidence="3" id="KW-0547">Nucleotide-binding</keyword>
<feature type="region of interest" description="Disordered" evidence="8">
    <location>
        <begin position="116"/>
        <end position="153"/>
    </location>
</feature>
<dbReference type="GeneID" id="94192272"/>
<dbReference type="SMART" id="SM00962">
    <property type="entry name" value="SRP54"/>
    <property type="match status" value="1"/>
</dbReference>
<dbReference type="InterPro" id="IPR027417">
    <property type="entry name" value="P-loop_NTPase"/>
</dbReference>
<feature type="compositionally biased region" description="Basic and acidic residues" evidence="8">
    <location>
        <begin position="85"/>
        <end position="97"/>
    </location>
</feature>
<evidence type="ECO:0000313" key="11">
    <source>
        <dbReference type="Proteomes" id="UP001497744"/>
    </source>
</evidence>
<feature type="region of interest" description="Disordered" evidence="8">
    <location>
        <begin position="74"/>
        <end position="97"/>
    </location>
</feature>
<dbReference type="Gene3D" id="3.40.50.300">
    <property type="entry name" value="P-loop containing nucleotide triphosphate hydrolases"/>
    <property type="match status" value="1"/>
</dbReference>
<evidence type="ECO:0000256" key="2">
    <source>
        <dbReference type="ARBA" id="ARBA00008531"/>
    </source>
</evidence>
<evidence type="ECO:0000256" key="1">
    <source>
        <dbReference type="ARBA" id="ARBA00004397"/>
    </source>
</evidence>
<keyword evidence="4" id="KW-0256">Endoplasmic reticulum</keyword>
<evidence type="ECO:0000256" key="8">
    <source>
        <dbReference type="SAM" id="MobiDB-lite"/>
    </source>
</evidence>
<dbReference type="InterPro" id="IPR000897">
    <property type="entry name" value="SRP54_GTPase_dom"/>
</dbReference>
<dbReference type="InterPro" id="IPR003593">
    <property type="entry name" value="AAA+_ATPase"/>
</dbReference>
<dbReference type="GO" id="GO:0005525">
    <property type="term" value="F:GTP binding"/>
    <property type="evidence" value="ECO:0007669"/>
    <property type="project" value="UniProtKB-KW"/>
</dbReference>
<comment type="caution">
    <text evidence="10">The sequence shown here is derived from an EMBL/GenBank/DDBJ whole genome shotgun (WGS) entry which is preliminary data.</text>
</comment>
<dbReference type="GO" id="GO:0005789">
    <property type="term" value="C:endoplasmic reticulum membrane"/>
    <property type="evidence" value="ECO:0007669"/>
    <property type="project" value="UniProtKB-SubCell"/>
</dbReference>
<dbReference type="FunFam" id="3.40.50.300:FF:000188">
    <property type="entry name" value="signal recognition particle receptor subunit alpha"/>
    <property type="match status" value="1"/>
</dbReference>
<dbReference type="Pfam" id="PF02881">
    <property type="entry name" value="SRP54_N"/>
    <property type="match status" value="1"/>
</dbReference>
<dbReference type="GO" id="GO:0006614">
    <property type="term" value="P:SRP-dependent cotranslational protein targeting to membrane"/>
    <property type="evidence" value="ECO:0007669"/>
    <property type="project" value="InterPro"/>
</dbReference>
<feature type="domain" description="SRP54-type proteins GTP-binding" evidence="9">
    <location>
        <begin position="476"/>
        <end position="489"/>
    </location>
</feature>
<evidence type="ECO:0000256" key="7">
    <source>
        <dbReference type="ARBA" id="ARBA00023170"/>
    </source>
</evidence>
<keyword evidence="6" id="KW-0472">Membrane</keyword>
<evidence type="ECO:0000256" key="3">
    <source>
        <dbReference type="ARBA" id="ARBA00022741"/>
    </source>
</evidence>
<evidence type="ECO:0000259" key="9">
    <source>
        <dbReference type="PROSITE" id="PS00300"/>
    </source>
</evidence>
<comment type="similarity">
    <text evidence="2">Belongs to the GTP-binding SRP family.</text>
</comment>
<protein>
    <submittedName>
        <fullName evidence="10">Signal recognition particle receptor alpha subunit, putative</fullName>
    </submittedName>
</protein>
<reference evidence="10 11" key="1">
    <citation type="submission" date="2021-06" db="EMBL/GenBank/DDBJ databases">
        <title>Genome sequence of Babesia caballi.</title>
        <authorList>
            <person name="Yamagishi J."/>
            <person name="Kidaka T."/>
            <person name="Ochi A."/>
        </authorList>
    </citation>
    <scope>NUCLEOTIDE SEQUENCE [LARGE SCALE GENOMIC DNA]</scope>
    <source>
        <strain evidence="10">USDA-D6B2</strain>
    </source>
</reference>
<gene>
    <name evidence="10" type="ORF">BcabD6B2_02240</name>
</gene>
<evidence type="ECO:0000256" key="5">
    <source>
        <dbReference type="ARBA" id="ARBA00023134"/>
    </source>
</evidence>
<dbReference type="SMART" id="SM00382">
    <property type="entry name" value="AAA"/>
    <property type="match status" value="1"/>
</dbReference>
<evidence type="ECO:0000256" key="4">
    <source>
        <dbReference type="ARBA" id="ARBA00022824"/>
    </source>
</evidence>
<dbReference type="GO" id="GO:0005047">
    <property type="term" value="F:signal recognition particle binding"/>
    <property type="evidence" value="ECO:0007669"/>
    <property type="project" value="TreeGrafter"/>
</dbReference>
<dbReference type="GO" id="GO:0003924">
    <property type="term" value="F:GTPase activity"/>
    <property type="evidence" value="ECO:0007669"/>
    <property type="project" value="TreeGrafter"/>
</dbReference>
<dbReference type="InterPro" id="IPR036225">
    <property type="entry name" value="SRP/SRP_N"/>
</dbReference>
<dbReference type="SUPFAM" id="SSF52540">
    <property type="entry name" value="P-loop containing nucleoside triphosphate hydrolases"/>
    <property type="match status" value="1"/>
</dbReference>
<comment type="subcellular location">
    <subcellularLocation>
        <location evidence="1">Endoplasmic reticulum membrane</location>
        <topology evidence="1">Peripheral membrane protein</topology>
        <orientation evidence="1">Cytoplasmic side</orientation>
    </subcellularLocation>
</comment>
<dbReference type="Pfam" id="PF00448">
    <property type="entry name" value="SRP54"/>
    <property type="match status" value="1"/>
</dbReference>
<dbReference type="EMBL" id="BPLF01000001">
    <property type="protein sequence ID" value="GIX60789.1"/>
    <property type="molecule type" value="Genomic_DNA"/>
</dbReference>
<sequence length="503" mass="54859">MYITYQGIQNSQSLSELLDTAAARFLKNVESNHESLQSLNWVTDAPGFEFDEEFNGMLYKIGLGKSKTAEIVKQENSQTQRASSGKHETTKKSEKARREWNIRSFVSKRDIDELDFSTDKGSRPSVTSAAAETSEDLANAVSDGSPETMQRPGFWGLFRGTRRSFGRLFSRNKGDQVAKTSGDANESNTSGMLDSFSNMVLKYAGNMVLTPEAIAEPLKELKLKLNTKNVANDISTMICDSISAGLVGKKTASLTSVAATVRSALEDSVRRILTPKEPINLVRNVSEANARGEVYSVLFLGVNGVGKSTSLAKVTYFLKCNGFKVLLIACDTFRSGAVEQLKIHADKLGVELFERGYGKDPSAICREGLKHARANGFNAVLIDTAGRMQDNEPLMAALAKLIHVNNPDLLLFVGEALVGNDAVDQLRKFNQAIQKMGESNAAQRGRRIDGIVLTKFDTVDDKVGAALSMCYITGQPIVFVGTGQTYTNLGKLEINDVVHALTR</sequence>
<keyword evidence="11" id="KW-1185">Reference proteome</keyword>
<dbReference type="AlphaFoldDB" id="A0AAV4LLL2"/>
<feature type="compositionally biased region" description="Polar residues" evidence="8">
    <location>
        <begin position="74"/>
        <end position="83"/>
    </location>
</feature>
<keyword evidence="5" id="KW-0342">GTP-binding</keyword>
<dbReference type="Proteomes" id="UP001497744">
    <property type="component" value="Unassembled WGS sequence"/>
</dbReference>
<organism evidence="10 11">
    <name type="scientific">Babesia caballi</name>
    <dbReference type="NCBI Taxonomy" id="5871"/>
    <lineage>
        <taxon>Eukaryota</taxon>
        <taxon>Sar</taxon>
        <taxon>Alveolata</taxon>
        <taxon>Apicomplexa</taxon>
        <taxon>Aconoidasida</taxon>
        <taxon>Piroplasmida</taxon>
        <taxon>Babesiidae</taxon>
        <taxon>Babesia</taxon>
    </lineage>
</organism>
<dbReference type="RefSeq" id="XP_067712860.1">
    <property type="nucleotide sequence ID" value="XM_067856759.1"/>
</dbReference>
<dbReference type="InterPro" id="IPR042101">
    <property type="entry name" value="SRP54_N_sf"/>
</dbReference>
<dbReference type="InterPro" id="IPR013822">
    <property type="entry name" value="Signal_recog_particl_SRP54_hlx"/>
</dbReference>
<keyword evidence="7 10" id="KW-0675">Receptor</keyword>
<accession>A0AAV4LLL2</accession>
<name>A0AAV4LLL2_BABCB</name>
<evidence type="ECO:0000256" key="6">
    <source>
        <dbReference type="ARBA" id="ARBA00023136"/>
    </source>
</evidence>